<reference evidence="10 12" key="1">
    <citation type="submission" date="2018-04" db="EMBL/GenBank/DDBJ databases">
        <title>Subsurface microbial communities from deep shales in Ohio and West Virginia, USA.</title>
        <authorList>
            <person name="Wrighton K."/>
        </authorList>
    </citation>
    <scope>NUCLEOTIDE SEQUENCE [LARGE SCALE GENOMIC DNA]</scope>
    <source>
        <strain evidence="11 13">MSL 7</strain>
        <strain evidence="10 12">WC1</strain>
    </source>
</reference>
<dbReference type="GO" id="GO:0016020">
    <property type="term" value="C:membrane"/>
    <property type="evidence" value="ECO:0007669"/>
    <property type="project" value="InterPro"/>
</dbReference>
<feature type="signal peptide" evidence="6">
    <location>
        <begin position="1"/>
        <end position="25"/>
    </location>
</feature>
<dbReference type="PANTHER" id="PTHR32347:SF23">
    <property type="entry name" value="BLL5650 PROTEIN"/>
    <property type="match status" value="1"/>
</dbReference>
<evidence type="ECO:0000313" key="13">
    <source>
        <dbReference type="Proteomes" id="UP000295176"/>
    </source>
</evidence>
<comment type="similarity">
    <text evidence="2">Belongs to the membrane fusion protein (MFP) (TC 8.A.1) family.</text>
</comment>
<dbReference type="InterPro" id="IPR006143">
    <property type="entry name" value="RND_pump_MFP"/>
</dbReference>
<dbReference type="InterPro" id="IPR058792">
    <property type="entry name" value="Beta-barrel_RND_2"/>
</dbReference>
<dbReference type="Pfam" id="PF25967">
    <property type="entry name" value="RND-MFP_C"/>
    <property type="match status" value="1"/>
</dbReference>
<comment type="caution">
    <text evidence="10">The sequence shown here is derived from an EMBL/GenBank/DDBJ whole genome shotgun (WGS) entry which is preliminary data.</text>
</comment>
<feature type="region of interest" description="Disordered" evidence="5">
    <location>
        <begin position="45"/>
        <end position="66"/>
    </location>
</feature>
<dbReference type="InterPro" id="IPR050465">
    <property type="entry name" value="UPF0194_transport"/>
</dbReference>
<evidence type="ECO:0000256" key="1">
    <source>
        <dbReference type="ARBA" id="ARBA00004196"/>
    </source>
</evidence>
<dbReference type="SUPFAM" id="SSF111369">
    <property type="entry name" value="HlyD-like secretion proteins"/>
    <property type="match status" value="3"/>
</dbReference>
<feature type="chain" id="PRO_5038227341" evidence="6">
    <location>
        <begin position="26"/>
        <end position="454"/>
    </location>
</feature>
<feature type="domain" description="Multidrug resistance protein MdtA-like C-terminal permuted SH3" evidence="9">
    <location>
        <begin position="380"/>
        <end position="436"/>
    </location>
</feature>
<dbReference type="InterPro" id="IPR058627">
    <property type="entry name" value="MdtA-like_C"/>
</dbReference>
<dbReference type="Pfam" id="PF25954">
    <property type="entry name" value="Beta-barrel_RND_2"/>
    <property type="match status" value="1"/>
</dbReference>
<feature type="domain" description="YbhG-like alpha-helical hairpin" evidence="7">
    <location>
        <begin position="135"/>
        <end position="262"/>
    </location>
</feature>
<protein>
    <submittedName>
        <fullName evidence="10">RND family efflux transporter MFP subunit</fullName>
    </submittedName>
</protein>
<feature type="coiled-coil region" evidence="4">
    <location>
        <begin position="144"/>
        <end position="261"/>
    </location>
</feature>
<dbReference type="Gene3D" id="2.40.30.170">
    <property type="match status" value="1"/>
</dbReference>
<proteinExistence type="inferred from homology"/>
<comment type="subcellular location">
    <subcellularLocation>
        <location evidence="1">Cell envelope</location>
    </subcellularLocation>
</comment>
<dbReference type="EMBL" id="SNXX01000018">
    <property type="protein sequence ID" value="TDP91226.1"/>
    <property type="molecule type" value="Genomic_DNA"/>
</dbReference>
<dbReference type="PANTHER" id="PTHR32347">
    <property type="entry name" value="EFFLUX SYSTEM COMPONENT YKNX-RELATED"/>
    <property type="match status" value="1"/>
</dbReference>
<feature type="compositionally biased region" description="Gly residues" evidence="5">
    <location>
        <begin position="45"/>
        <end position="55"/>
    </location>
</feature>
<dbReference type="GO" id="GO:0022857">
    <property type="term" value="F:transmembrane transporter activity"/>
    <property type="evidence" value="ECO:0007669"/>
    <property type="project" value="InterPro"/>
</dbReference>
<feature type="domain" description="CusB-like beta-barrel" evidence="8">
    <location>
        <begin position="302"/>
        <end position="372"/>
    </location>
</feature>
<accession>A0A2T5RG48</accession>
<evidence type="ECO:0000256" key="2">
    <source>
        <dbReference type="ARBA" id="ARBA00009477"/>
    </source>
</evidence>
<dbReference type="Gene3D" id="2.40.50.100">
    <property type="match status" value="1"/>
</dbReference>
<name>A0A2T5RG48_9FIRM</name>
<organism evidence="10 12">
    <name type="scientific">Halanaerobium saccharolyticum</name>
    <dbReference type="NCBI Taxonomy" id="43595"/>
    <lineage>
        <taxon>Bacteria</taxon>
        <taxon>Bacillati</taxon>
        <taxon>Bacillota</taxon>
        <taxon>Clostridia</taxon>
        <taxon>Halanaerobiales</taxon>
        <taxon>Halanaerobiaceae</taxon>
        <taxon>Halanaerobium</taxon>
    </lineage>
</organism>
<sequence>MKKFLRKNRVLAVSLILMAVISAAALGNGFYDFFVTNVSAQGPGGGGGMGGGQGAGNPEMSKEAAAEEETDNAAEAAAVEVAEVKKDNFYIYTTVSAESEASEEVMLSPRIQEIVTEVAVNVGDSVEAGDRLIKLDSRSNEISVIQAEASLKSAEANLQKALNGPREEEISRLEAQLEQAESELKLRRENYERQQELFEEGYLSQEEIDQANNQLVAAQSSYQSALKNLEMTKAGATKEEIAQLESQVTQAEAALESAELKLSYTEINSPIAGIVTEINAQRSELLSGNSAAVVSNIDKIKLTAYISENNINSLQAGDQVIVNFTAIEADFTGRIKSISPRTAANRRSFPVEIIVDNPDNIIKAGMTSQVSIPIDRAADSIIIPQNALLEDSSGYYAFVAKAGKVEKRKLEISLESENNAAVSSGLAAGEKVVTLGKEELSDGDSIQVVNRGDN</sequence>
<dbReference type="Proteomes" id="UP000295176">
    <property type="component" value="Unassembled WGS sequence"/>
</dbReference>
<dbReference type="GO" id="GO:0030313">
    <property type="term" value="C:cell envelope"/>
    <property type="evidence" value="ECO:0007669"/>
    <property type="project" value="UniProtKB-SubCell"/>
</dbReference>
<dbReference type="OrthoDB" id="9810430at2"/>
<dbReference type="AlphaFoldDB" id="A0A2T5RG48"/>
<keyword evidence="6" id="KW-0732">Signal</keyword>
<keyword evidence="3 4" id="KW-0175">Coiled coil</keyword>
<evidence type="ECO:0000259" key="9">
    <source>
        <dbReference type="Pfam" id="PF25967"/>
    </source>
</evidence>
<dbReference type="InterPro" id="IPR059052">
    <property type="entry name" value="HH_YbhG-like"/>
</dbReference>
<evidence type="ECO:0000313" key="11">
    <source>
        <dbReference type="EMBL" id="TDP91226.1"/>
    </source>
</evidence>
<evidence type="ECO:0000259" key="7">
    <source>
        <dbReference type="Pfam" id="PF25881"/>
    </source>
</evidence>
<evidence type="ECO:0000256" key="5">
    <source>
        <dbReference type="SAM" id="MobiDB-lite"/>
    </source>
</evidence>
<dbReference type="RefSeq" id="WP_108142305.1">
    <property type="nucleotide sequence ID" value="NZ_QAXS01000041.1"/>
</dbReference>
<dbReference type="Pfam" id="PF25881">
    <property type="entry name" value="HH_YBHG"/>
    <property type="match status" value="1"/>
</dbReference>
<evidence type="ECO:0000256" key="6">
    <source>
        <dbReference type="SAM" id="SignalP"/>
    </source>
</evidence>
<dbReference type="EMBL" id="QAXS01000041">
    <property type="protein sequence ID" value="PTV93426.1"/>
    <property type="molecule type" value="Genomic_DNA"/>
</dbReference>
<dbReference type="Gene3D" id="2.40.420.20">
    <property type="match status" value="1"/>
</dbReference>
<evidence type="ECO:0000313" key="12">
    <source>
        <dbReference type="Proteomes" id="UP000244089"/>
    </source>
</evidence>
<dbReference type="Gene3D" id="1.10.287.470">
    <property type="entry name" value="Helix hairpin bin"/>
    <property type="match status" value="2"/>
</dbReference>
<evidence type="ECO:0000259" key="8">
    <source>
        <dbReference type="Pfam" id="PF25954"/>
    </source>
</evidence>
<gene>
    <name evidence="11" type="ORF">C7957_11825</name>
    <name evidence="10" type="ORF">C8C76_14113</name>
</gene>
<dbReference type="NCBIfam" id="TIGR01730">
    <property type="entry name" value="RND_mfp"/>
    <property type="match status" value="1"/>
</dbReference>
<evidence type="ECO:0000256" key="3">
    <source>
        <dbReference type="ARBA" id="ARBA00023054"/>
    </source>
</evidence>
<evidence type="ECO:0000313" key="10">
    <source>
        <dbReference type="EMBL" id="PTV93426.1"/>
    </source>
</evidence>
<dbReference type="Proteomes" id="UP000244089">
    <property type="component" value="Unassembled WGS sequence"/>
</dbReference>
<evidence type="ECO:0000256" key="4">
    <source>
        <dbReference type="SAM" id="Coils"/>
    </source>
</evidence>